<protein>
    <submittedName>
        <fullName evidence="3">Uncharacterized protein</fullName>
    </submittedName>
</protein>
<dbReference type="OrthoDB" id="20865at2759"/>
<feature type="coiled-coil region" evidence="1">
    <location>
        <begin position="109"/>
        <end position="143"/>
    </location>
</feature>
<keyword evidence="1" id="KW-0175">Coiled coil</keyword>
<organism evidence="3 4">
    <name type="scientific">Coprinellus micaceus</name>
    <name type="common">Glistening ink-cap mushroom</name>
    <name type="synonym">Coprinus micaceus</name>
    <dbReference type="NCBI Taxonomy" id="71717"/>
    <lineage>
        <taxon>Eukaryota</taxon>
        <taxon>Fungi</taxon>
        <taxon>Dikarya</taxon>
        <taxon>Basidiomycota</taxon>
        <taxon>Agaricomycotina</taxon>
        <taxon>Agaricomycetes</taxon>
        <taxon>Agaricomycetidae</taxon>
        <taxon>Agaricales</taxon>
        <taxon>Agaricineae</taxon>
        <taxon>Psathyrellaceae</taxon>
        <taxon>Coprinellus</taxon>
    </lineage>
</organism>
<evidence type="ECO:0000313" key="3">
    <source>
        <dbReference type="EMBL" id="TEB18931.1"/>
    </source>
</evidence>
<feature type="region of interest" description="Disordered" evidence="2">
    <location>
        <begin position="1"/>
        <end position="20"/>
    </location>
</feature>
<feature type="compositionally biased region" description="Basic and acidic residues" evidence="2">
    <location>
        <begin position="199"/>
        <end position="215"/>
    </location>
</feature>
<evidence type="ECO:0000256" key="1">
    <source>
        <dbReference type="SAM" id="Coils"/>
    </source>
</evidence>
<feature type="region of interest" description="Disordered" evidence="2">
    <location>
        <begin position="189"/>
        <end position="255"/>
    </location>
</feature>
<keyword evidence="4" id="KW-1185">Reference proteome</keyword>
<gene>
    <name evidence="3" type="ORF">FA13DRAFT_510761</name>
</gene>
<feature type="region of interest" description="Disordered" evidence="2">
    <location>
        <begin position="48"/>
        <end position="69"/>
    </location>
</feature>
<dbReference type="Proteomes" id="UP000298030">
    <property type="component" value="Unassembled WGS sequence"/>
</dbReference>
<comment type="caution">
    <text evidence="3">The sequence shown here is derived from an EMBL/GenBank/DDBJ whole genome shotgun (WGS) entry which is preliminary data.</text>
</comment>
<dbReference type="AlphaFoldDB" id="A0A4Y7SDD6"/>
<evidence type="ECO:0000256" key="2">
    <source>
        <dbReference type="SAM" id="MobiDB-lite"/>
    </source>
</evidence>
<name>A0A4Y7SDD6_COPMI</name>
<feature type="compositionally biased region" description="Basic residues" evidence="2">
    <location>
        <begin position="1"/>
        <end position="10"/>
    </location>
</feature>
<accession>A0A4Y7SDD6</accession>
<feature type="compositionally biased region" description="Polar residues" evidence="2">
    <location>
        <begin position="216"/>
        <end position="236"/>
    </location>
</feature>
<sequence>MSQHIQHHHPQQPQYVHYAGPSTPTYIQSVPVPMMGAQPMHQVIHYQPQPQIQSPPPPPPAASISGGQRLAQEDWTKDLVQLAKQAELKKHALTLQLHTAHILSAHASLDQRVKAIQDVKEQKNKLESERARLLKCLQEVNLDRDQADLAQATLDRECDGLRAKIQVLSEGEYAIAKNDVDRLRADLGQEPLPSLQQTLEERSAAYLEERRRQGNESENTAASSGQKRPSESTPDGQSKRPRGRPKGSRNKKATS</sequence>
<dbReference type="EMBL" id="QPFP01000215">
    <property type="protein sequence ID" value="TEB18931.1"/>
    <property type="molecule type" value="Genomic_DNA"/>
</dbReference>
<feature type="compositionally biased region" description="Basic residues" evidence="2">
    <location>
        <begin position="239"/>
        <end position="255"/>
    </location>
</feature>
<evidence type="ECO:0000313" key="4">
    <source>
        <dbReference type="Proteomes" id="UP000298030"/>
    </source>
</evidence>
<reference evidence="3 4" key="1">
    <citation type="journal article" date="2019" name="Nat. Ecol. Evol.">
        <title>Megaphylogeny resolves global patterns of mushroom evolution.</title>
        <authorList>
            <person name="Varga T."/>
            <person name="Krizsan K."/>
            <person name="Foldi C."/>
            <person name="Dima B."/>
            <person name="Sanchez-Garcia M."/>
            <person name="Sanchez-Ramirez S."/>
            <person name="Szollosi G.J."/>
            <person name="Szarkandi J.G."/>
            <person name="Papp V."/>
            <person name="Albert L."/>
            <person name="Andreopoulos W."/>
            <person name="Angelini C."/>
            <person name="Antonin V."/>
            <person name="Barry K.W."/>
            <person name="Bougher N.L."/>
            <person name="Buchanan P."/>
            <person name="Buyck B."/>
            <person name="Bense V."/>
            <person name="Catcheside P."/>
            <person name="Chovatia M."/>
            <person name="Cooper J."/>
            <person name="Damon W."/>
            <person name="Desjardin D."/>
            <person name="Finy P."/>
            <person name="Geml J."/>
            <person name="Haridas S."/>
            <person name="Hughes K."/>
            <person name="Justo A."/>
            <person name="Karasinski D."/>
            <person name="Kautmanova I."/>
            <person name="Kiss B."/>
            <person name="Kocsube S."/>
            <person name="Kotiranta H."/>
            <person name="LaButti K.M."/>
            <person name="Lechner B.E."/>
            <person name="Liimatainen K."/>
            <person name="Lipzen A."/>
            <person name="Lukacs Z."/>
            <person name="Mihaltcheva S."/>
            <person name="Morgado L.N."/>
            <person name="Niskanen T."/>
            <person name="Noordeloos M.E."/>
            <person name="Ohm R.A."/>
            <person name="Ortiz-Santana B."/>
            <person name="Ovrebo C."/>
            <person name="Racz N."/>
            <person name="Riley R."/>
            <person name="Savchenko A."/>
            <person name="Shiryaev A."/>
            <person name="Soop K."/>
            <person name="Spirin V."/>
            <person name="Szebenyi C."/>
            <person name="Tomsovsky M."/>
            <person name="Tulloss R.E."/>
            <person name="Uehling J."/>
            <person name="Grigoriev I.V."/>
            <person name="Vagvolgyi C."/>
            <person name="Papp T."/>
            <person name="Martin F.M."/>
            <person name="Miettinen O."/>
            <person name="Hibbett D.S."/>
            <person name="Nagy L.G."/>
        </authorList>
    </citation>
    <scope>NUCLEOTIDE SEQUENCE [LARGE SCALE GENOMIC DNA]</scope>
    <source>
        <strain evidence="3 4">FP101781</strain>
    </source>
</reference>
<proteinExistence type="predicted"/>